<dbReference type="InterPro" id="IPR011701">
    <property type="entry name" value="MFS"/>
</dbReference>
<dbReference type="SUPFAM" id="SSF103473">
    <property type="entry name" value="MFS general substrate transporter"/>
    <property type="match status" value="1"/>
</dbReference>
<keyword evidence="2" id="KW-0813">Transport</keyword>
<evidence type="ECO:0000313" key="8">
    <source>
        <dbReference type="EMBL" id="PWN93534.1"/>
    </source>
</evidence>
<dbReference type="EMBL" id="KZ819634">
    <property type="protein sequence ID" value="PWN93534.1"/>
    <property type="molecule type" value="Genomic_DNA"/>
</dbReference>
<feature type="transmembrane region" description="Helical" evidence="7">
    <location>
        <begin position="298"/>
        <end position="318"/>
    </location>
</feature>
<feature type="transmembrane region" description="Helical" evidence="7">
    <location>
        <begin position="443"/>
        <end position="464"/>
    </location>
</feature>
<dbReference type="RefSeq" id="XP_025380732.1">
    <property type="nucleotide sequence ID" value="XM_025518616.1"/>
</dbReference>
<name>A0A316YXQ2_9BASI</name>
<evidence type="ECO:0000313" key="9">
    <source>
        <dbReference type="Proteomes" id="UP000245768"/>
    </source>
</evidence>
<protein>
    <submittedName>
        <fullName evidence="8">MFS general substrate transporter</fullName>
    </submittedName>
</protein>
<gene>
    <name evidence="8" type="ORF">FA10DRAFT_224640</name>
</gene>
<feature type="transmembrane region" description="Helical" evidence="7">
    <location>
        <begin position="505"/>
        <end position="526"/>
    </location>
</feature>
<evidence type="ECO:0000256" key="2">
    <source>
        <dbReference type="ARBA" id="ARBA00022448"/>
    </source>
</evidence>
<feature type="transmembrane region" description="Helical" evidence="7">
    <location>
        <begin position="417"/>
        <end position="436"/>
    </location>
</feature>
<evidence type="ECO:0000256" key="4">
    <source>
        <dbReference type="ARBA" id="ARBA00022989"/>
    </source>
</evidence>
<accession>A0A316YXQ2</accession>
<organism evidence="8 9">
    <name type="scientific">Acaromyces ingoldii</name>
    <dbReference type="NCBI Taxonomy" id="215250"/>
    <lineage>
        <taxon>Eukaryota</taxon>
        <taxon>Fungi</taxon>
        <taxon>Dikarya</taxon>
        <taxon>Basidiomycota</taxon>
        <taxon>Ustilaginomycotina</taxon>
        <taxon>Exobasidiomycetes</taxon>
        <taxon>Exobasidiales</taxon>
        <taxon>Cryptobasidiaceae</taxon>
        <taxon>Acaromyces</taxon>
    </lineage>
</organism>
<dbReference type="AlphaFoldDB" id="A0A316YXQ2"/>
<dbReference type="Proteomes" id="UP000245768">
    <property type="component" value="Unassembled WGS sequence"/>
</dbReference>
<keyword evidence="3 7" id="KW-0812">Transmembrane</keyword>
<feature type="region of interest" description="Disordered" evidence="6">
    <location>
        <begin position="24"/>
        <end position="68"/>
    </location>
</feature>
<feature type="compositionally biased region" description="Polar residues" evidence="6">
    <location>
        <begin position="48"/>
        <end position="58"/>
    </location>
</feature>
<feature type="transmembrane region" description="Helical" evidence="7">
    <location>
        <begin position="380"/>
        <end position="397"/>
    </location>
</feature>
<sequence>MDSGQVEGAAHELYRSGLLQVPAHSSEVAAAESTEVSTSPELDDKKSLASTRSSSVLQDTVPPLASNPAAPSRLLDLFRRSKRNDWDAIATQPSVFDDLDFAKRNAAHPLWENRQRFDPLFRWTWGEERKLVRKMDLRIALWASIMFFCLDLDRENIAQANSDNLLDDLGLDTNDLNLGNTLFKVAFLCAELPSQMISKRVGADRWVPAQICIWSIFSGAQFWMKGRTSFLALRFFIGALQGGFIPDVVLWLSYFFTKQELPLRLAIFWLSNYLVKIIGPFLALGLLRLRGHGGHAGWQYLFLIEAVLTLVVGLFAFVNMPAGPTQTKNWFWRKGWFTEREEKIIVNRVIRDDPTKGSMHNRQGIDWKAFRTSLKDYDMWPLYLIGVTFLIPSYPLSNYLTLQLRHLGFSTEQTNALSVPAPAIGVVLLFLVVIVSEVVDNRSFVAMSQSVWFFPLCFALYALPSDASPWTFWAVATLQQGFPYVHAIQVAWVSRQSGSVRTRTISAALYNMLVQVSAIIGANVYQQSDAPQYRKGNLALAILSLCVCFLYVATYYYYRWRNATRDRIWNAMSRDEQLNYLDTTTDEGNRRLDFRFAT</sequence>
<feature type="transmembrane region" description="Helical" evidence="7">
    <location>
        <begin position="230"/>
        <end position="254"/>
    </location>
</feature>
<evidence type="ECO:0000256" key="6">
    <source>
        <dbReference type="SAM" id="MobiDB-lite"/>
    </source>
</evidence>
<keyword evidence="4 7" id="KW-1133">Transmembrane helix</keyword>
<dbReference type="GO" id="GO:0016020">
    <property type="term" value="C:membrane"/>
    <property type="evidence" value="ECO:0007669"/>
    <property type="project" value="UniProtKB-SubCell"/>
</dbReference>
<dbReference type="InterPro" id="IPR036259">
    <property type="entry name" value="MFS_trans_sf"/>
</dbReference>
<dbReference type="GeneID" id="37040532"/>
<dbReference type="GO" id="GO:0022857">
    <property type="term" value="F:transmembrane transporter activity"/>
    <property type="evidence" value="ECO:0007669"/>
    <property type="project" value="InterPro"/>
</dbReference>
<dbReference type="InParanoid" id="A0A316YXQ2"/>
<evidence type="ECO:0000256" key="5">
    <source>
        <dbReference type="ARBA" id="ARBA00023136"/>
    </source>
</evidence>
<evidence type="ECO:0000256" key="1">
    <source>
        <dbReference type="ARBA" id="ARBA00004141"/>
    </source>
</evidence>
<dbReference type="PANTHER" id="PTHR43791:SF65">
    <property type="entry name" value="MAJOR FACILITATOR SUPERFAMILY (MFS) PROFILE DOMAIN-CONTAINING PROTEIN-RELATED"/>
    <property type="match status" value="1"/>
</dbReference>
<dbReference type="PANTHER" id="PTHR43791">
    <property type="entry name" value="PERMEASE-RELATED"/>
    <property type="match status" value="1"/>
</dbReference>
<reference evidence="8 9" key="1">
    <citation type="journal article" date="2018" name="Mol. Biol. Evol.">
        <title>Broad Genomic Sampling Reveals a Smut Pathogenic Ancestry of the Fungal Clade Ustilaginomycotina.</title>
        <authorList>
            <person name="Kijpornyongpan T."/>
            <person name="Mondo S.J."/>
            <person name="Barry K."/>
            <person name="Sandor L."/>
            <person name="Lee J."/>
            <person name="Lipzen A."/>
            <person name="Pangilinan J."/>
            <person name="LaButti K."/>
            <person name="Hainaut M."/>
            <person name="Henrissat B."/>
            <person name="Grigoriev I.V."/>
            <person name="Spatafora J.W."/>
            <person name="Aime M.C."/>
        </authorList>
    </citation>
    <scope>NUCLEOTIDE SEQUENCE [LARGE SCALE GENOMIC DNA]</scope>
    <source>
        <strain evidence="8 9">MCA 4198</strain>
    </source>
</reference>
<dbReference type="Pfam" id="PF07690">
    <property type="entry name" value="MFS_1"/>
    <property type="match status" value="1"/>
</dbReference>
<feature type="transmembrane region" description="Helical" evidence="7">
    <location>
        <begin position="538"/>
        <end position="558"/>
    </location>
</feature>
<comment type="subcellular location">
    <subcellularLocation>
        <location evidence="1">Membrane</location>
        <topology evidence="1">Multi-pass membrane protein</topology>
    </subcellularLocation>
</comment>
<dbReference type="OrthoDB" id="1935484at2759"/>
<dbReference type="FunFam" id="1.20.1250.20:FF:000106">
    <property type="entry name" value="MFS transporter, putative"/>
    <property type="match status" value="1"/>
</dbReference>
<feature type="transmembrane region" description="Helical" evidence="7">
    <location>
        <begin position="266"/>
        <end position="286"/>
    </location>
</feature>
<dbReference type="Gene3D" id="1.20.1250.20">
    <property type="entry name" value="MFS general substrate transporter like domains"/>
    <property type="match status" value="1"/>
</dbReference>
<evidence type="ECO:0000256" key="3">
    <source>
        <dbReference type="ARBA" id="ARBA00022692"/>
    </source>
</evidence>
<evidence type="ECO:0000256" key="7">
    <source>
        <dbReference type="SAM" id="Phobius"/>
    </source>
</evidence>
<proteinExistence type="predicted"/>
<dbReference type="STRING" id="215250.A0A316YXQ2"/>
<keyword evidence="9" id="KW-1185">Reference proteome</keyword>
<feature type="transmembrane region" description="Helical" evidence="7">
    <location>
        <begin position="470"/>
        <end position="493"/>
    </location>
</feature>
<keyword evidence="5 7" id="KW-0472">Membrane</keyword>